<name>A0ABS6K7N9_9FIRM</name>
<comment type="caution">
    <text evidence="4">The sequence shown here is derived from an EMBL/GenBank/DDBJ whole genome shotgun (WGS) entry which is preliminary data.</text>
</comment>
<keyword evidence="2" id="KW-1133">Transmembrane helix</keyword>
<feature type="compositionally biased region" description="Acidic residues" evidence="1">
    <location>
        <begin position="283"/>
        <end position="292"/>
    </location>
</feature>
<feature type="chain" id="PRO_5045482305" description="MucBP domain-containing protein" evidence="3">
    <location>
        <begin position="33"/>
        <end position="349"/>
    </location>
</feature>
<dbReference type="RefSeq" id="WP_158352446.1">
    <property type="nucleotide sequence ID" value="NZ_JAHQCX010000006.1"/>
</dbReference>
<feature type="region of interest" description="Disordered" evidence="1">
    <location>
        <begin position="263"/>
        <end position="292"/>
    </location>
</feature>
<sequence length="349" mass="37347">MKKTAKSLFRMAIITCLGICLNLSAAPMTVKADENQTVENTYTVTYRPGNIARFSDSLYQEYVGQYTSNAVTRSQATGSIRITVPAGAAYPRVPNAGDVEFDAAHEGKYYLDTASWPTQQTVTENGDYVADYIALVDSVEYTIRFVDASSGEDVAPPVISVGNKNTKITYTARNIEGYQYDSYVKEMTLGSAGTENIIQFQYTSTTGPNVIIEEIPGRTVTDYDYVQGPGTDIYENVTVPAANVNPGGGGADNAALEGEDTTTIPEEEVPLDDGTQGGGDEGTAGDETDGNLTEIPEEEVPLGSGEETPGNVSPLVLGGIFAAVIVLGGGVFFIFRRKNHLNHNTSEHE</sequence>
<dbReference type="Proteomes" id="UP001314681">
    <property type="component" value="Unassembled WGS sequence"/>
</dbReference>
<keyword evidence="3" id="KW-0732">Signal</keyword>
<evidence type="ECO:0000313" key="4">
    <source>
        <dbReference type="EMBL" id="MBU9726518.1"/>
    </source>
</evidence>
<keyword evidence="5" id="KW-1185">Reference proteome</keyword>
<feature type="transmembrane region" description="Helical" evidence="2">
    <location>
        <begin position="315"/>
        <end position="335"/>
    </location>
</feature>
<keyword evidence="2" id="KW-0812">Transmembrane</keyword>
<reference evidence="4 5" key="1">
    <citation type="submission" date="2021-06" db="EMBL/GenBank/DDBJ databases">
        <title>Description of novel taxa of the family Lachnospiraceae.</title>
        <authorList>
            <person name="Chaplin A.V."/>
            <person name="Sokolova S.R."/>
            <person name="Pikina A.P."/>
            <person name="Korzhanova M."/>
            <person name="Belova V."/>
            <person name="Korostin D."/>
            <person name="Efimov B.A."/>
        </authorList>
    </citation>
    <scope>NUCLEOTIDE SEQUENCE [LARGE SCALE GENOMIC DNA]</scope>
    <source>
        <strain evidence="4 5">ASD4241</strain>
    </source>
</reference>
<evidence type="ECO:0008006" key="6">
    <source>
        <dbReference type="Google" id="ProtNLM"/>
    </source>
</evidence>
<proteinExistence type="predicted"/>
<accession>A0ABS6K7N9</accession>
<keyword evidence="2" id="KW-0472">Membrane</keyword>
<evidence type="ECO:0000313" key="5">
    <source>
        <dbReference type="Proteomes" id="UP001314681"/>
    </source>
</evidence>
<evidence type="ECO:0000256" key="3">
    <source>
        <dbReference type="SAM" id="SignalP"/>
    </source>
</evidence>
<feature type="signal peptide" evidence="3">
    <location>
        <begin position="1"/>
        <end position="32"/>
    </location>
</feature>
<protein>
    <recommendedName>
        <fullName evidence="6">MucBP domain-containing protein</fullName>
    </recommendedName>
</protein>
<organism evidence="4 5">
    <name type="scientific">Diplocloster modestus</name>
    <dbReference type="NCBI Taxonomy" id="2850322"/>
    <lineage>
        <taxon>Bacteria</taxon>
        <taxon>Bacillati</taxon>
        <taxon>Bacillota</taxon>
        <taxon>Clostridia</taxon>
        <taxon>Lachnospirales</taxon>
        <taxon>Lachnospiraceae</taxon>
        <taxon>Diplocloster</taxon>
    </lineage>
</organism>
<dbReference type="EMBL" id="JAHQCX010000006">
    <property type="protein sequence ID" value="MBU9726518.1"/>
    <property type="molecule type" value="Genomic_DNA"/>
</dbReference>
<evidence type="ECO:0000256" key="1">
    <source>
        <dbReference type="SAM" id="MobiDB-lite"/>
    </source>
</evidence>
<gene>
    <name evidence="4" type="ORF">KTH90_10885</name>
</gene>
<evidence type="ECO:0000256" key="2">
    <source>
        <dbReference type="SAM" id="Phobius"/>
    </source>
</evidence>